<dbReference type="GO" id="GO:0030897">
    <property type="term" value="C:HOPS complex"/>
    <property type="evidence" value="ECO:0007669"/>
    <property type="project" value="TreeGrafter"/>
</dbReference>
<dbReference type="Pfam" id="PF12451">
    <property type="entry name" value="VPS11_C"/>
    <property type="match status" value="1"/>
</dbReference>
<dbReference type="InterPro" id="IPR013083">
    <property type="entry name" value="Znf_RING/FYVE/PHD"/>
</dbReference>
<dbReference type="InterPro" id="IPR000300">
    <property type="entry name" value="IPPc"/>
</dbReference>
<dbReference type="Gene3D" id="3.30.40.10">
    <property type="entry name" value="Zinc/RING finger domain, C3HC4 (zinc finger)"/>
    <property type="match status" value="1"/>
</dbReference>
<keyword evidence="4" id="KW-0813">Transport</keyword>
<feature type="region of interest" description="Disordered" evidence="15">
    <location>
        <begin position="1926"/>
        <end position="1946"/>
    </location>
</feature>
<dbReference type="InterPro" id="IPR013783">
    <property type="entry name" value="Ig-like_fold"/>
</dbReference>
<organism evidence="18">
    <name type="scientific">Microbotryum lychnidis-dioicae (strain p1A1 Lamole / MvSl-1064)</name>
    <name type="common">Anther smut fungus</name>
    <dbReference type="NCBI Taxonomy" id="683840"/>
    <lineage>
        <taxon>Eukaryota</taxon>
        <taxon>Fungi</taxon>
        <taxon>Dikarya</taxon>
        <taxon>Basidiomycota</taxon>
        <taxon>Pucciniomycotina</taxon>
        <taxon>Microbotryomycetes</taxon>
        <taxon>Microbotryales</taxon>
        <taxon>Microbotryaceae</taxon>
        <taxon>Microbotryum</taxon>
    </lineage>
</organism>
<dbReference type="GO" id="GO:0007032">
    <property type="term" value="P:endosome organization"/>
    <property type="evidence" value="ECO:0007669"/>
    <property type="project" value="TreeGrafter"/>
</dbReference>
<evidence type="ECO:0000259" key="17">
    <source>
        <dbReference type="PROSITE" id="PS50238"/>
    </source>
</evidence>
<dbReference type="PANTHER" id="PTHR23323">
    <property type="entry name" value="VACUOLAR PROTEIN SORTING-ASSOCIATED PROTEIN"/>
    <property type="match status" value="1"/>
</dbReference>
<feature type="compositionally biased region" description="Low complexity" evidence="15">
    <location>
        <begin position="1806"/>
        <end position="1828"/>
    </location>
</feature>
<evidence type="ECO:0000313" key="20">
    <source>
        <dbReference type="Proteomes" id="UP000017200"/>
    </source>
</evidence>
<evidence type="ECO:0000256" key="8">
    <source>
        <dbReference type="ARBA" id="ARBA00022833"/>
    </source>
</evidence>
<keyword evidence="9" id="KW-0653">Protein transport</keyword>
<dbReference type="Pfam" id="PF21310">
    <property type="entry name" value="OCRL-like_ASH"/>
    <property type="match status" value="1"/>
</dbReference>
<keyword evidence="7 13" id="KW-0863">Zinc-finger</keyword>
<reference evidence="19" key="4">
    <citation type="submission" date="2015-06" db="UniProtKB">
        <authorList>
            <consortium name="EnsemblFungi"/>
        </authorList>
    </citation>
    <scope>IDENTIFICATION</scope>
</reference>
<dbReference type="STRING" id="683840.U5HFA0"/>
<dbReference type="PROSITE" id="PS50236">
    <property type="entry name" value="CHCR"/>
    <property type="match status" value="1"/>
</dbReference>
<keyword evidence="5" id="KW-0479">Metal-binding</keyword>
<dbReference type="InterPro" id="IPR036691">
    <property type="entry name" value="Endo/exonu/phosph_ase_sf"/>
</dbReference>
<feature type="domain" description="Rho-GAP" evidence="17">
    <location>
        <begin position="997"/>
        <end position="1198"/>
    </location>
</feature>
<evidence type="ECO:0000256" key="3">
    <source>
        <dbReference type="ARBA" id="ARBA00007070"/>
    </source>
</evidence>
<evidence type="ECO:0000313" key="19">
    <source>
        <dbReference type="EnsemblFungi" id="MVLG_05779T0"/>
    </source>
</evidence>
<name>U5HFA0_USTV1</name>
<evidence type="ECO:0000256" key="9">
    <source>
        <dbReference type="ARBA" id="ARBA00022927"/>
    </source>
</evidence>
<evidence type="ECO:0000256" key="1">
    <source>
        <dbReference type="ARBA" id="ARBA00004146"/>
    </source>
</evidence>
<dbReference type="EMBL" id="AEIJ01000621">
    <property type="status" value="NOT_ANNOTATED_CDS"/>
    <property type="molecule type" value="Genomic_DNA"/>
</dbReference>
<evidence type="ECO:0000256" key="14">
    <source>
        <dbReference type="PROSITE-ProRule" id="PRU01006"/>
    </source>
</evidence>
<evidence type="ECO:0000256" key="5">
    <source>
        <dbReference type="ARBA" id="ARBA00022723"/>
    </source>
</evidence>
<dbReference type="InParanoid" id="U5HFA0"/>
<dbReference type="InterPro" id="IPR024763">
    <property type="entry name" value="VPS11_C"/>
</dbReference>
<dbReference type="GO" id="GO:0030674">
    <property type="term" value="F:protein-macromolecule adaptor activity"/>
    <property type="evidence" value="ECO:0007669"/>
    <property type="project" value="TreeGrafter"/>
</dbReference>
<dbReference type="InterPro" id="IPR000547">
    <property type="entry name" value="Clathrin_H-chain/VPS_repeat"/>
</dbReference>
<dbReference type="GO" id="GO:0048284">
    <property type="term" value="P:organelle fusion"/>
    <property type="evidence" value="ECO:0007669"/>
    <property type="project" value="TreeGrafter"/>
</dbReference>
<dbReference type="InterPro" id="IPR001841">
    <property type="entry name" value="Znf_RING"/>
</dbReference>
<dbReference type="SMART" id="SM00324">
    <property type="entry name" value="RhoGAP"/>
    <property type="match status" value="1"/>
</dbReference>
<evidence type="ECO:0000256" key="7">
    <source>
        <dbReference type="ARBA" id="ARBA00022771"/>
    </source>
</evidence>
<dbReference type="Pfam" id="PF23341">
    <property type="entry name" value="PEP5_VPS11_N"/>
    <property type="match status" value="1"/>
</dbReference>
<dbReference type="SUPFAM" id="SSF50978">
    <property type="entry name" value="WD40 repeat-like"/>
    <property type="match status" value="1"/>
</dbReference>
<feature type="domain" description="RING-type" evidence="16">
    <location>
        <begin position="2316"/>
        <end position="2351"/>
    </location>
</feature>
<evidence type="ECO:0000259" key="16">
    <source>
        <dbReference type="PROSITE" id="PS50089"/>
    </source>
</evidence>
<dbReference type="OrthoDB" id="7862313at2759"/>
<evidence type="ECO:0000256" key="11">
    <source>
        <dbReference type="ARBA" id="ARBA00023329"/>
    </source>
</evidence>
<reference evidence="18" key="2">
    <citation type="submission" date="2010-11" db="EMBL/GenBank/DDBJ databases">
        <authorList>
            <consortium name="The Broad Institute Genome Sequencing Platform"/>
            <person name="Earl A."/>
            <person name="Ward D."/>
            <person name="Feldgarden M."/>
            <person name="Gevers D."/>
            <person name="Butler R."/>
            <person name="Young S.K."/>
            <person name="Zeng Q."/>
            <person name="Gargeya S."/>
            <person name="Fitzgerald M."/>
            <person name="Haas B."/>
            <person name="Abouelleil A."/>
            <person name="Alvarado L."/>
            <person name="Arachchi H.M."/>
            <person name="Berlin A."/>
            <person name="Brown A."/>
            <person name="Chapman S.B."/>
            <person name="Chen Z."/>
            <person name="Dunbar C."/>
            <person name="Freedman E."/>
            <person name="Gearin G."/>
            <person name="Gellesch M."/>
            <person name="Goldberg J."/>
            <person name="Griggs A."/>
            <person name="Gujja S."/>
            <person name="Heilman E."/>
            <person name="Heiman D."/>
            <person name="Howarth C."/>
            <person name="Larson L."/>
            <person name="Lui A."/>
            <person name="MacDonald P.J.P."/>
            <person name="Mehta T."/>
            <person name="Montmayeur A."/>
            <person name="Murphy C."/>
            <person name="Neiman D."/>
            <person name="Pearson M."/>
            <person name="Priest M."/>
            <person name="Roberts A."/>
            <person name="Saif S."/>
            <person name="Shea T."/>
            <person name="Shenoy N."/>
            <person name="Sisk P."/>
            <person name="Stolte C."/>
            <person name="Sykes S."/>
            <person name="White J."/>
            <person name="Yandava C."/>
            <person name="Wortman J."/>
            <person name="Nusbaum C."/>
            <person name="Birren B."/>
        </authorList>
    </citation>
    <scope>NUCLEOTIDE SEQUENCE</scope>
    <source>
        <strain evidence="18">P1A1 Lamole</strain>
    </source>
</reference>
<feature type="compositionally biased region" description="Gly residues" evidence="15">
    <location>
        <begin position="1926"/>
        <end position="1940"/>
    </location>
</feature>
<dbReference type="InterPro" id="IPR057307">
    <property type="entry name" value="PEP5_VPS11_N"/>
</dbReference>
<proteinExistence type="inferred from homology"/>
<dbReference type="GO" id="GO:0007165">
    <property type="term" value="P:signal transduction"/>
    <property type="evidence" value="ECO:0007669"/>
    <property type="project" value="InterPro"/>
</dbReference>
<dbReference type="EnsemblFungi" id="MVLG_05779T0">
    <property type="protein sequence ID" value="MVLG_05779T0"/>
    <property type="gene ID" value="MVLG_05779"/>
</dbReference>
<dbReference type="SMART" id="SM00128">
    <property type="entry name" value="IPPc"/>
    <property type="match status" value="1"/>
</dbReference>
<accession>U5HFA0</accession>
<dbReference type="PROSITE" id="PS50238">
    <property type="entry name" value="RHOGAP"/>
    <property type="match status" value="1"/>
</dbReference>
<dbReference type="GO" id="GO:0046856">
    <property type="term" value="P:phosphatidylinositol dephosphorylation"/>
    <property type="evidence" value="ECO:0007669"/>
    <property type="project" value="InterPro"/>
</dbReference>
<keyword evidence="20" id="KW-1185">Reference proteome</keyword>
<dbReference type="GO" id="GO:0007033">
    <property type="term" value="P:vacuole organization"/>
    <property type="evidence" value="ECO:0007669"/>
    <property type="project" value="TreeGrafter"/>
</dbReference>
<feature type="compositionally biased region" description="Polar residues" evidence="15">
    <location>
        <begin position="2055"/>
        <end position="2064"/>
    </location>
</feature>
<dbReference type="InterPro" id="IPR000198">
    <property type="entry name" value="RhoGAP_dom"/>
</dbReference>
<feature type="region of interest" description="Disordered" evidence="15">
    <location>
        <begin position="1959"/>
        <end position="2017"/>
    </location>
</feature>
<evidence type="ECO:0000256" key="13">
    <source>
        <dbReference type="PROSITE-ProRule" id="PRU00175"/>
    </source>
</evidence>
<dbReference type="GO" id="GO:0006886">
    <property type="term" value="P:intracellular protein transport"/>
    <property type="evidence" value="ECO:0007669"/>
    <property type="project" value="UniProtKB-UniRule"/>
</dbReference>
<feature type="compositionally biased region" description="Polar residues" evidence="15">
    <location>
        <begin position="1973"/>
        <end position="1990"/>
    </location>
</feature>
<feature type="region of interest" description="Disordered" evidence="15">
    <location>
        <begin position="939"/>
        <end position="1007"/>
    </location>
</feature>
<keyword evidence="8" id="KW-0862">Zinc</keyword>
<dbReference type="CDD" id="cd16688">
    <property type="entry name" value="RING-H2_Vps11"/>
    <property type="match status" value="1"/>
</dbReference>
<dbReference type="GO" id="GO:0008270">
    <property type="term" value="F:zinc ion binding"/>
    <property type="evidence" value="ECO:0007669"/>
    <property type="project" value="UniProtKB-KW"/>
</dbReference>
<dbReference type="PANTHER" id="PTHR23323:SF24">
    <property type="entry name" value="VACUOLAR PROTEIN SORTING-ASSOCIATED PROTEIN 11 HOMOLOG"/>
    <property type="match status" value="1"/>
</dbReference>
<dbReference type="PROSITE" id="PS50089">
    <property type="entry name" value="ZF_RING_2"/>
    <property type="match status" value="1"/>
</dbReference>
<dbReference type="Gene3D" id="3.60.10.10">
    <property type="entry name" value="Endonuclease/exonuclease/phosphatase"/>
    <property type="match status" value="1"/>
</dbReference>
<evidence type="ECO:0000256" key="15">
    <source>
        <dbReference type="SAM" id="MobiDB-lite"/>
    </source>
</evidence>
<dbReference type="SUPFAM" id="SSF48350">
    <property type="entry name" value="GTPase activation domain, GAP"/>
    <property type="match status" value="1"/>
</dbReference>
<dbReference type="Pfam" id="PF00620">
    <property type="entry name" value="RhoGAP"/>
    <property type="match status" value="1"/>
</dbReference>
<dbReference type="Pfam" id="PF22669">
    <property type="entry name" value="Exo_endo_phos2"/>
    <property type="match status" value="1"/>
</dbReference>
<evidence type="ECO:0000256" key="10">
    <source>
        <dbReference type="ARBA" id="ARBA00023136"/>
    </source>
</evidence>
<dbReference type="Pfam" id="PF17122">
    <property type="entry name" value="zf-C3H2C3"/>
    <property type="match status" value="1"/>
</dbReference>
<dbReference type="GO" id="GO:0031901">
    <property type="term" value="C:early endosome membrane"/>
    <property type="evidence" value="ECO:0007669"/>
    <property type="project" value="UniProtKB-SubCell"/>
</dbReference>
<evidence type="ECO:0000256" key="4">
    <source>
        <dbReference type="ARBA" id="ARBA00022448"/>
    </source>
</evidence>
<comment type="similarity">
    <text evidence="3">Belongs to the VPS11 family.</text>
</comment>
<keyword evidence="11" id="KW-0968">Cytoplasmic vesicle</keyword>
<evidence type="ECO:0000256" key="12">
    <source>
        <dbReference type="ARBA" id="ARBA00029433"/>
    </source>
</evidence>
<dbReference type="Pfam" id="PF23356">
    <property type="entry name" value="TPR_PEP5_VPS11"/>
    <property type="match status" value="2"/>
</dbReference>
<reference evidence="18 20" key="3">
    <citation type="journal article" date="2015" name="BMC Genomics">
        <title>Sex and parasites: genomic and transcriptomic analysis of Microbotryum lychnidis-dioicae, the biotrophic and plant-castrating anther smut fungus.</title>
        <authorList>
            <person name="Perlin M.H."/>
            <person name="Amselem J."/>
            <person name="Fontanillas E."/>
            <person name="Toh S.S."/>
            <person name="Chen Z."/>
            <person name="Goldberg J."/>
            <person name="Duplessis S."/>
            <person name="Henrissat B."/>
            <person name="Young S."/>
            <person name="Zeng Q."/>
            <person name="Aguileta G."/>
            <person name="Petit E."/>
            <person name="Badouin H."/>
            <person name="Andrews J."/>
            <person name="Razeeq D."/>
            <person name="Gabaldon T."/>
            <person name="Quesneville H."/>
            <person name="Giraud T."/>
            <person name="Hood M.E."/>
            <person name="Schultz D.J."/>
            <person name="Cuomo C.A."/>
        </authorList>
    </citation>
    <scope>NUCLEOTIDE SEQUENCE [LARGE SCALE GENOMIC DNA]</scope>
    <source>
        <strain evidence="20">p1A1 Lamole</strain>
        <strain evidence="18">P1A1 Lamole</strain>
    </source>
</reference>
<evidence type="ECO:0000256" key="6">
    <source>
        <dbReference type="ARBA" id="ARBA00022753"/>
    </source>
</evidence>
<feature type="region of interest" description="Disordered" evidence="15">
    <location>
        <begin position="2053"/>
        <end position="2080"/>
    </location>
</feature>
<dbReference type="SUPFAM" id="SSF57850">
    <property type="entry name" value="RING/U-box"/>
    <property type="match status" value="1"/>
</dbReference>
<dbReference type="Gene3D" id="1.10.555.10">
    <property type="entry name" value="Rho GTPase activation protein"/>
    <property type="match status" value="1"/>
</dbReference>
<gene>
    <name evidence="18" type="ORF">MVLG_05779</name>
</gene>
<sequence length="2411" mass="263438">MLHLTPLQPCQVRCIPPSAIVSSPFAKFCWAGETGKGNSDSRLLPASPHAPTFTRIDEDDSRLVSYSWCRWCCTLVVCDVATYSVGEAGGTAVNKIIQPTDRIRACTTVNEVARDAKGNVNPGGKRSRKYLAVIVNSRSEVDQALLVLFHRPATPSITALVPLYSDFQLSISQTNASSSSMIALDSNTPLIPDFLRARFIITLSSPSSDTPIVLLEDEISYLSEIIAEIKRLHALAIQHSFAYEANTSHEWVDNYVLTPANSTAPSLDSQTLAKFDFLASAYSKRGRQASLLPVTGAATWGNDDESERVREELVREQRARWVVEQLNEREDEFTLKENIKVFCSTYNINDKMPKPDDDLSPWIGDVGNAELLVVGFQEFDLSTEALWRYTPTREDAWRTELMKGLGEQAKDYVKICSRQLVGMLLIIFARKDCSQYVSKISASHLATGIMGLVANKGAVSIRLKYKETWLTFVNSHLAAFAGQVPARNQMVKDTEKYLVFTEGTTVKGLPVDPWVPNLRPEVEKTSATMTTVFDSHHLVWMGDLNYRIELPRADVLRMTEAKEWDMLLQFDQLKIQQKHKLVFAEFVEAPITFPPTFKFDIGTLTYDTSEKQRTPSWTDRIMWLSIKNEGVKCLEYKSCPEVTMSDHKPVTAMLQVEVSTVVKEKRMRVQHEVMTELDQYDNNALPDVKLIPGPSIHFDRAIRYLIPQTQTVKIENVGSVVAQWFFTLKPGATTIAPPWLSISPSSGLLLPGERATVSFTIRVDNLTAPALNFGPRDELNDLLILSIEKKDLFLSVAAREYFPTCFACPLDRLARFSEGIRTYSTAQLKAIAAHDSAPFAEDRAKIPRPAGRMLDFLAEYALHVDEIFLVPGDPELVREIRESLDEGDGFPLDKLFPMLETVVSGTASMMHAGMIPDIHSTGGQESGNGLALQEIEEGIEEASEETSTPRFNTSPFANSPALDPGTPRTPALTQDVGPEEVVIGDRSSEEEEEEEKGEADDEVQEPVETDMEADIGALSLSPSIPSRLPAPKKPNATAPPIVHATIKDDPRRASVAPLSQTLRAKASDLGVLSMGDCFLRWCEALPNPIVPFGLYEDAVKAERREDAYALVERMPMIHSSTLLYIIAFLRVLVQQSTEESEREARLDRLAVVFSTVLLRPDATAPSSPGLSTIPLEAIPRRRKQFVLSLLQGEGFESLMGSKKAGFDDDRDEMVTSQNGGPATAASTAAAAGAAPAWRQFSFFSQTAIRDHHAPSLGAPEMLRQPALISTINAGPTSSSSSSAGRPSASGYNLVAQDEEEDLVLVADVDGNVHVLSADYEVVRTWSAYGPGGRCSLIQTVRNWKGIVVTIGEDSASPFPVLKIWYLSRTRSSFPESMPTLLRLARINPSSRPHPVSALSVSPGMVYIILGLADGTVVAFKHVDQLVEASLASVVAAAASNGGNAANAAAVLGLGKLRNLYSGKEPITGLGCTRTYSSPTPSSSGKKSIPSSVTLFILTTEQILSYPLSAPSSRTSSTVATPLDGMGANVGCSAVVRMQAGEKIVLAREEAIYVYGPEGRENCFAYEGPKSSIRVLSSAISAVPTGSTRSTYLAIVSPPLVASSASASATIRNYARMSAANAAASSSSSPTNGSSSTDVAKVTIFDPENKFVAYSGTFEEGVRDVWEAYGAVWVWNEGGKLFRLSEQPLQSSLATMYGKNLYTLAISLAQSRKVGASEVAEIYRRYGDHLYSKSDFEGAMSCYLKTVGSVQASYVIRKFLDAQRLSHLTSYLQELHARGLANSDHTTLLLNCYTKLADDTALSSFLHSSSDSSKPTPKSSSTDPSASTSVADEPPFDLETAIRVCRQAGYFTHASWLASRYQAHQHYLRIQIEDVENIGDALDYVRRLDPEVARDNLVKYGKSLLGKEPSKTTEVLIDLCCGTLTKGGGGENGGKDQNGGVGKEEKQVGGKSYMSYLAYGTSAEPAPPPPPAATTSKANGSRIQEGSSQAYPGTAPAVRQDDAASTPVHPSSPLPMGVSAALPTPRQFFAHFVDHTTEFIRFLETVAERRYGRKLTGSSQASSSDPLPEPQSLGAKEMMPDDSRDEQAIWNTLLELYLSPFPTISTTGPAEGKAKVSQEELRLQAKALQLLNSRGRIPYDETQALLVCSTRGFEHGLILLYEHLGLYEDIVRYWIEASSTHTVPSSRVITALRRYASSQSTRPRAPLYKMVLRHLTSSPSLLPRHSQDVLDLLDEIDRDAILSPISVVQLLSRGGEGGASIGLVKSYLKKRLAKEQQEVDADQALIKSYRVESNRKRKEIQELSDPQTPRIFQVTRCSACGGQLDLPAVHFMCRHSYHQRCLGESESTCPSCAQQHGMIRELRRANEALASQHEIFLAEVEEAEGDQGFRLIANAFGKGLMGLSLEEGAAGK</sequence>
<dbReference type="InterPro" id="IPR048869">
    <property type="entry name" value="OCRL-1_2_ASH"/>
</dbReference>
<reference evidence="20" key="1">
    <citation type="submission" date="2010-11" db="EMBL/GenBank/DDBJ databases">
        <title>The genome sequence of Microbotryum violaceum strain p1A1 Lamole.</title>
        <authorList>
            <person name="Cuomo C."/>
            <person name="Perlin M."/>
            <person name="Young S.K."/>
            <person name="Zeng Q."/>
            <person name="Gargeya S."/>
            <person name="Alvarado L."/>
            <person name="Berlin A."/>
            <person name="Chapman S.B."/>
            <person name="Chen Z."/>
            <person name="Freedman E."/>
            <person name="Gellesch M."/>
            <person name="Goldberg J."/>
            <person name="Griggs A."/>
            <person name="Gujja S."/>
            <person name="Heilman E."/>
            <person name="Heiman D."/>
            <person name="Howarth C."/>
            <person name="Mehta T."/>
            <person name="Neiman D."/>
            <person name="Pearson M."/>
            <person name="Roberts A."/>
            <person name="Saif S."/>
            <person name="Shea T."/>
            <person name="Shenoy N."/>
            <person name="Sisk P."/>
            <person name="Stolte C."/>
            <person name="Sykes S."/>
            <person name="White J."/>
            <person name="Yandava C."/>
            <person name="Haas B."/>
            <person name="Nusbaum C."/>
            <person name="Birren B."/>
        </authorList>
    </citation>
    <scope>NUCLEOTIDE SEQUENCE [LARGE SCALE GENOMIC DNA]</scope>
    <source>
        <strain evidence="20">p1A1 Lamole</strain>
    </source>
</reference>
<comment type="subcellular location">
    <subcellularLocation>
        <location evidence="2">Cytoplasmic vesicle</location>
        <location evidence="2">Phagosome membrane</location>
    </subcellularLocation>
    <subcellularLocation>
        <location evidence="1">Early endosome membrane</location>
    </subcellularLocation>
    <subcellularLocation>
        <location evidence="12">Endomembrane system</location>
        <topology evidence="12">Peripheral membrane protein</topology>
        <orientation evidence="12">Cytoplasmic side</orientation>
    </subcellularLocation>
</comment>
<dbReference type="EMBL" id="GL541726">
    <property type="protein sequence ID" value="KDE03778.1"/>
    <property type="molecule type" value="Genomic_DNA"/>
</dbReference>
<dbReference type="HOGENOM" id="CLU_229180_0_0_1"/>
<dbReference type="InterPro" id="IPR008936">
    <property type="entry name" value="Rho_GTPase_activation_prot"/>
</dbReference>
<dbReference type="Proteomes" id="UP000017200">
    <property type="component" value="Unassembled WGS sequence"/>
</dbReference>
<keyword evidence="6" id="KW-0967">Endosome</keyword>
<evidence type="ECO:0000256" key="2">
    <source>
        <dbReference type="ARBA" id="ARBA00004580"/>
    </source>
</evidence>
<keyword evidence="10" id="KW-0472">Membrane</keyword>
<feature type="compositionally biased region" description="Acidic residues" evidence="15">
    <location>
        <begin position="988"/>
        <end position="1007"/>
    </location>
</feature>
<protein>
    <submittedName>
        <fullName evidence="18 19">Uncharacterized protein</fullName>
    </submittedName>
</protein>
<evidence type="ECO:0000313" key="18">
    <source>
        <dbReference type="EMBL" id="KDE03778.1"/>
    </source>
</evidence>
<feature type="repeat" description="CHCR" evidence="14">
    <location>
        <begin position="1742"/>
        <end position="1912"/>
    </location>
</feature>
<dbReference type="SUPFAM" id="SSF56219">
    <property type="entry name" value="DNase I-like"/>
    <property type="match status" value="1"/>
</dbReference>
<dbReference type="InterPro" id="IPR057308">
    <property type="entry name" value="CHCR_PEP5_VPS11"/>
</dbReference>
<dbReference type="GO" id="GO:0016791">
    <property type="term" value="F:phosphatase activity"/>
    <property type="evidence" value="ECO:0007669"/>
    <property type="project" value="InterPro"/>
</dbReference>
<feature type="region of interest" description="Disordered" evidence="15">
    <location>
        <begin position="1806"/>
        <end position="1832"/>
    </location>
</feature>
<dbReference type="GO" id="GO:0006904">
    <property type="term" value="P:vesicle docking involved in exocytosis"/>
    <property type="evidence" value="ECO:0007669"/>
    <property type="project" value="TreeGrafter"/>
</dbReference>
<dbReference type="InterPro" id="IPR036322">
    <property type="entry name" value="WD40_repeat_dom_sf"/>
</dbReference>
<dbReference type="Gene3D" id="2.60.40.10">
    <property type="entry name" value="Immunoglobulins"/>
    <property type="match status" value="1"/>
</dbReference>